<keyword evidence="3 7" id="KW-0812">Transmembrane</keyword>
<evidence type="ECO:0000256" key="2">
    <source>
        <dbReference type="ARBA" id="ARBA00022475"/>
    </source>
</evidence>
<reference evidence="9 10" key="1">
    <citation type="journal article" date="2016" name="Nat. Commun.">
        <title>Thousands of microbial genomes shed light on interconnected biogeochemical processes in an aquifer system.</title>
        <authorList>
            <person name="Anantharaman K."/>
            <person name="Brown C.T."/>
            <person name="Hug L.A."/>
            <person name="Sharon I."/>
            <person name="Castelle C.J."/>
            <person name="Probst A.J."/>
            <person name="Thomas B.C."/>
            <person name="Singh A."/>
            <person name="Wilkins M.J."/>
            <person name="Karaoz U."/>
            <person name="Brodie E.L."/>
            <person name="Williams K.H."/>
            <person name="Hubbard S.S."/>
            <person name="Banfield J.F."/>
        </authorList>
    </citation>
    <scope>NUCLEOTIDE SEQUENCE [LARGE SCALE GENOMIC DNA]</scope>
</reference>
<feature type="region of interest" description="Disordered" evidence="6">
    <location>
        <begin position="33"/>
        <end position="54"/>
    </location>
</feature>
<comment type="caution">
    <text evidence="9">The sequence shown here is derived from an EMBL/GenBank/DDBJ whole genome shotgun (WGS) entry which is preliminary data.</text>
</comment>
<accession>A0A1F5GS74</accession>
<dbReference type="AlphaFoldDB" id="A0A1F5GS74"/>
<dbReference type="Pfam" id="PF06271">
    <property type="entry name" value="RDD"/>
    <property type="match status" value="1"/>
</dbReference>
<feature type="domain" description="RDD" evidence="8">
    <location>
        <begin position="78"/>
        <end position="181"/>
    </location>
</feature>
<evidence type="ECO:0000259" key="8">
    <source>
        <dbReference type="Pfam" id="PF06271"/>
    </source>
</evidence>
<keyword evidence="4 7" id="KW-1133">Transmembrane helix</keyword>
<evidence type="ECO:0000313" key="10">
    <source>
        <dbReference type="Proteomes" id="UP000178336"/>
    </source>
</evidence>
<evidence type="ECO:0000256" key="6">
    <source>
        <dbReference type="SAM" id="MobiDB-lite"/>
    </source>
</evidence>
<keyword evidence="5 7" id="KW-0472">Membrane</keyword>
<evidence type="ECO:0000256" key="5">
    <source>
        <dbReference type="ARBA" id="ARBA00023136"/>
    </source>
</evidence>
<evidence type="ECO:0000313" key="9">
    <source>
        <dbReference type="EMBL" id="OGD94730.1"/>
    </source>
</evidence>
<feature type="transmembrane region" description="Helical" evidence="7">
    <location>
        <begin position="117"/>
        <end position="133"/>
    </location>
</feature>
<evidence type="ECO:0000256" key="1">
    <source>
        <dbReference type="ARBA" id="ARBA00004651"/>
    </source>
</evidence>
<feature type="transmembrane region" description="Helical" evidence="7">
    <location>
        <begin position="91"/>
        <end position="111"/>
    </location>
</feature>
<name>A0A1F5GS74_9BACT</name>
<dbReference type="InterPro" id="IPR010432">
    <property type="entry name" value="RDD"/>
</dbReference>
<dbReference type="GO" id="GO:0005886">
    <property type="term" value="C:plasma membrane"/>
    <property type="evidence" value="ECO:0007669"/>
    <property type="project" value="UniProtKB-SubCell"/>
</dbReference>
<dbReference type="InterPro" id="IPR051791">
    <property type="entry name" value="Pra-immunoreactive"/>
</dbReference>
<organism evidence="9 10">
    <name type="scientific">Candidatus Curtissbacteria bacterium RIFCSPLOWO2_01_FULL_37_9</name>
    <dbReference type="NCBI Taxonomy" id="1797724"/>
    <lineage>
        <taxon>Bacteria</taxon>
        <taxon>Candidatus Curtissiibacteriota</taxon>
    </lineage>
</organism>
<comment type="subcellular location">
    <subcellularLocation>
        <location evidence="1">Cell membrane</location>
        <topology evidence="1">Multi-pass membrane protein</topology>
    </subcellularLocation>
</comment>
<protein>
    <recommendedName>
        <fullName evidence="8">RDD domain-containing protein</fullName>
    </recommendedName>
</protein>
<keyword evidence="2" id="KW-1003">Cell membrane</keyword>
<proteinExistence type="predicted"/>
<evidence type="ECO:0000256" key="3">
    <source>
        <dbReference type="ARBA" id="ARBA00022692"/>
    </source>
</evidence>
<gene>
    <name evidence="9" type="ORF">A3A48_03160</name>
</gene>
<evidence type="ECO:0000256" key="4">
    <source>
        <dbReference type="ARBA" id="ARBA00022989"/>
    </source>
</evidence>
<sequence>MYCIHCGNKLTGNAKFCHSCGLEVVDEKPAGDNAVSQEIEPKEETDKPNLPNEHEDDALVSEKIDIKRKTVEQNFRPAVVYKRIANFFLDLMFYYAFALIVGVVIGVMGFADQLTPVYDKLLGAILYYFYYLISESSMDKSPAKFITSTKVIKRDGSKPTFKDYAVRSLVRVFLIEALSFVTTKNAGNPIGWHDSTAGTLVVDDPPKHWNK</sequence>
<dbReference type="PANTHER" id="PTHR36115">
    <property type="entry name" value="PROLINE-RICH ANTIGEN HOMOLOG-RELATED"/>
    <property type="match status" value="1"/>
</dbReference>
<dbReference type="EMBL" id="MFBN01000041">
    <property type="protein sequence ID" value="OGD94730.1"/>
    <property type="molecule type" value="Genomic_DNA"/>
</dbReference>
<dbReference type="Proteomes" id="UP000178336">
    <property type="component" value="Unassembled WGS sequence"/>
</dbReference>
<evidence type="ECO:0000256" key="7">
    <source>
        <dbReference type="SAM" id="Phobius"/>
    </source>
</evidence>
<dbReference type="PANTHER" id="PTHR36115:SF4">
    <property type="entry name" value="MEMBRANE PROTEIN"/>
    <property type="match status" value="1"/>
</dbReference>